<evidence type="ECO:0000256" key="8">
    <source>
        <dbReference type="SAM" id="Phobius"/>
    </source>
</evidence>
<feature type="transmembrane region" description="Helical" evidence="8">
    <location>
        <begin position="366"/>
        <end position="388"/>
    </location>
</feature>
<evidence type="ECO:0000256" key="1">
    <source>
        <dbReference type="ARBA" id="ARBA00004651"/>
    </source>
</evidence>
<gene>
    <name evidence="9" type="ORF">AMURIS_01893</name>
</gene>
<feature type="transmembrane region" description="Helical" evidence="8">
    <location>
        <begin position="272"/>
        <end position="296"/>
    </location>
</feature>
<keyword evidence="6 8" id="KW-1133">Transmembrane helix</keyword>
<evidence type="ECO:0000256" key="5">
    <source>
        <dbReference type="ARBA" id="ARBA00022692"/>
    </source>
</evidence>
<feature type="transmembrane region" description="Helical" evidence="8">
    <location>
        <begin position="21"/>
        <end position="40"/>
    </location>
</feature>
<evidence type="ECO:0000256" key="7">
    <source>
        <dbReference type="ARBA" id="ARBA00023136"/>
    </source>
</evidence>
<feature type="transmembrane region" description="Helical" evidence="8">
    <location>
        <begin position="414"/>
        <end position="435"/>
    </location>
</feature>
<feature type="transmembrane region" description="Helical" evidence="8">
    <location>
        <begin position="171"/>
        <end position="193"/>
    </location>
</feature>
<dbReference type="GO" id="GO:0005886">
    <property type="term" value="C:plasma membrane"/>
    <property type="evidence" value="ECO:0007669"/>
    <property type="project" value="UniProtKB-SubCell"/>
</dbReference>
<evidence type="ECO:0000256" key="4">
    <source>
        <dbReference type="ARBA" id="ARBA00022679"/>
    </source>
</evidence>
<feature type="transmembrane region" description="Helical" evidence="8">
    <location>
        <begin position="470"/>
        <end position="489"/>
    </location>
</feature>
<feature type="transmembrane region" description="Helical" evidence="8">
    <location>
        <begin position="441"/>
        <end position="458"/>
    </location>
</feature>
<evidence type="ECO:0000256" key="6">
    <source>
        <dbReference type="ARBA" id="ARBA00022989"/>
    </source>
</evidence>
<dbReference type="Proteomes" id="UP000236311">
    <property type="component" value="Unassembled WGS sequence"/>
</dbReference>
<keyword evidence="10" id="KW-1185">Reference proteome</keyword>
<proteinExistence type="predicted"/>
<evidence type="ECO:0000256" key="3">
    <source>
        <dbReference type="ARBA" id="ARBA00022676"/>
    </source>
</evidence>
<keyword evidence="7 8" id="KW-0472">Membrane</keyword>
<sequence length="605" mass="67792">MGNKGSQSCYMKNTEKGKKHIGQLAVLLCVLIVLCCFTAQKEGYHMDELLSFELSNAEFNPWIVPTQPTGRLAKFMREEIYGDNLGQTLSNLADTVRDVAANRGNSKLLQYKADVYPEPVWISRQQFHEYLTVNSKDCFNYFSVYFNVKDDNHPPLHFMLLHTMSSMFQGVLAPFMGCFINIVAVLGCCICFFRLGELLEEKAVISEGCGGPLGICAALLYGLSAGAIATTLLIRMYGLLTFFCVALFYLHVKKWLAEGFGRKNKGLAAATVLGFLTQYFFLFYCFALAAVTAGLLCAKKRYKELKSYLRTMILSAVVGVVVFPFSIQDVLSSGRGEEALQNLSRGFSGYGTRLRAFGTILIKGSFGSLLAGLVILGCLAIGGVCLMIRKRKALKAAEEHKSGRSRKPEGERRSLWLMLLIPSACYFLLAARMSPYLVDRYIMPLFPFAAMLLALVLGKLCRVFGKKGKYLLLVPTGALCILNVCLYDGEYLFRGYNRQLEVAERYGELPCICLYDGTGYYYNLEEFTRYEKTLLLKLPELEQRQNTSDLTSAEQIVVLRKSNVEEAGVLEALKKYGWEVEVVLLGENDSVYEDTLYLCVRKSDR</sequence>
<keyword evidence="4" id="KW-0808">Transferase</keyword>
<evidence type="ECO:0000256" key="2">
    <source>
        <dbReference type="ARBA" id="ARBA00022475"/>
    </source>
</evidence>
<keyword evidence="5 8" id="KW-0812">Transmembrane</keyword>
<evidence type="ECO:0008006" key="11">
    <source>
        <dbReference type="Google" id="ProtNLM"/>
    </source>
</evidence>
<evidence type="ECO:0000313" key="9">
    <source>
        <dbReference type="EMBL" id="SOY29178.1"/>
    </source>
</evidence>
<dbReference type="PANTHER" id="PTHR33908:SF11">
    <property type="entry name" value="MEMBRANE PROTEIN"/>
    <property type="match status" value="1"/>
</dbReference>
<evidence type="ECO:0000313" key="10">
    <source>
        <dbReference type="Proteomes" id="UP000236311"/>
    </source>
</evidence>
<name>A0A2K4ZFE8_9FIRM</name>
<feature type="transmembrane region" description="Helical" evidence="8">
    <location>
        <begin position="232"/>
        <end position="252"/>
    </location>
</feature>
<accession>A0A2K4ZFE8</accession>
<reference evidence="9 10" key="1">
    <citation type="submission" date="2018-01" db="EMBL/GenBank/DDBJ databases">
        <authorList>
            <person name="Gaut B.S."/>
            <person name="Morton B.R."/>
            <person name="Clegg M.T."/>
            <person name="Duvall M.R."/>
        </authorList>
    </citation>
    <scope>NUCLEOTIDE SEQUENCE [LARGE SCALE GENOMIC DNA]</scope>
    <source>
        <strain evidence="9">GP69</strain>
    </source>
</reference>
<dbReference type="GO" id="GO:0016763">
    <property type="term" value="F:pentosyltransferase activity"/>
    <property type="evidence" value="ECO:0007669"/>
    <property type="project" value="TreeGrafter"/>
</dbReference>
<dbReference type="InterPro" id="IPR050297">
    <property type="entry name" value="LipidA_mod_glycosyltrf_83"/>
</dbReference>
<dbReference type="GO" id="GO:0009103">
    <property type="term" value="P:lipopolysaccharide biosynthetic process"/>
    <property type="evidence" value="ECO:0007669"/>
    <property type="project" value="UniProtKB-ARBA"/>
</dbReference>
<feature type="transmembrane region" description="Helical" evidence="8">
    <location>
        <begin position="308"/>
        <end position="327"/>
    </location>
</feature>
<organism evidence="9 10">
    <name type="scientific">Acetatifactor muris</name>
    <dbReference type="NCBI Taxonomy" id="879566"/>
    <lineage>
        <taxon>Bacteria</taxon>
        <taxon>Bacillati</taxon>
        <taxon>Bacillota</taxon>
        <taxon>Clostridia</taxon>
        <taxon>Lachnospirales</taxon>
        <taxon>Lachnospiraceae</taxon>
        <taxon>Acetatifactor</taxon>
    </lineage>
</organism>
<keyword evidence="3" id="KW-0328">Glycosyltransferase</keyword>
<keyword evidence="2" id="KW-1003">Cell membrane</keyword>
<protein>
    <recommendedName>
        <fullName evidence="11">Glycosyltransferase RgtA/B/C/D-like domain-containing protein</fullName>
    </recommendedName>
</protein>
<dbReference type="PANTHER" id="PTHR33908">
    <property type="entry name" value="MANNOSYLTRANSFERASE YKCB-RELATED"/>
    <property type="match status" value="1"/>
</dbReference>
<comment type="subcellular location">
    <subcellularLocation>
        <location evidence="1">Cell membrane</location>
        <topology evidence="1">Multi-pass membrane protein</topology>
    </subcellularLocation>
</comment>
<dbReference type="EMBL" id="OFSM01000008">
    <property type="protein sequence ID" value="SOY29178.1"/>
    <property type="molecule type" value="Genomic_DNA"/>
</dbReference>
<dbReference type="AlphaFoldDB" id="A0A2K4ZFE8"/>